<dbReference type="SUPFAM" id="SSF56634">
    <property type="entry name" value="Heme-dependent catalase-like"/>
    <property type="match status" value="1"/>
</dbReference>
<dbReference type="EMBL" id="AP022570">
    <property type="protein sequence ID" value="BBX49575.1"/>
    <property type="molecule type" value="Genomic_DNA"/>
</dbReference>
<dbReference type="AlphaFoldDB" id="A0A6N4V3S7"/>
<organism evidence="1 2">
    <name type="scientific">Mycolicibacterium poriferae</name>
    <dbReference type="NCBI Taxonomy" id="39694"/>
    <lineage>
        <taxon>Bacteria</taxon>
        <taxon>Bacillati</taxon>
        <taxon>Actinomycetota</taxon>
        <taxon>Actinomycetes</taxon>
        <taxon>Mycobacteriales</taxon>
        <taxon>Mycobacteriaceae</taxon>
        <taxon>Mycolicibacterium</taxon>
    </lineage>
</organism>
<keyword evidence="2" id="KW-1185">Reference proteome</keyword>
<proteinExistence type="predicted"/>
<evidence type="ECO:0000313" key="1">
    <source>
        <dbReference type="EMBL" id="BBX49575.1"/>
    </source>
</evidence>
<dbReference type="GO" id="GO:0020037">
    <property type="term" value="F:heme binding"/>
    <property type="evidence" value="ECO:0007669"/>
    <property type="project" value="InterPro"/>
</dbReference>
<reference evidence="1 2" key="1">
    <citation type="journal article" date="2019" name="Emerg. Microbes Infect.">
        <title>Comprehensive subspecies identification of 175 nontuberculous mycobacteria species based on 7547 genomic profiles.</title>
        <authorList>
            <person name="Matsumoto Y."/>
            <person name="Kinjo T."/>
            <person name="Motooka D."/>
            <person name="Nabeya D."/>
            <person name="Jung N."/>
            <person name="Uechi K."/>
            <person name="Horii T."/>
            <person name="Iida T."/>
            <person name="Fujita J."/>
            <person name="Nakamura S."/>
        </authorList>
    </citation>
    <scope>NUCLEOTIDE SEQUENCE [LARGE SCALE GENOMIC DNA]</scope>
    <source>
        <strain evidence="1 2">JCM 12603</strain>
    </source>
</reference>
<protein>
    <recommendedName>
        <fullName evidence="3">Phosphodiesterase</fullName>
    </recommendedName>
</protein>
<dbReference type="InterPro" id="IPR020835">
    <property type="entry name" value="Catalase_sf"/>
</dbReference>
<evidence type="ECO:0000313" key="2">
    <source>
        <dbReference type="Proteomes" id="UP000466785"/>
    </source>
</evidence>
<name>A0A6N4V3S7_9MYCO</name>
<dbReference type="KEGG" id="mpof:MPOR_06010"/>
<dbReference type="Proteomes" id="UP000466785">
    <property type="component" value="Chromosome"/>
</dbReference>
<dbReference type="RefSeq" id="WP_163672444.1">
    <property type="nucleotide sequence ID" value="NZ_AP022570.1"/>
</dbReference>
<accession>A0A6N4V3S7</accession>
<sequence length="233" mass="25209">MKASDLVGVPIEWGAALRDRRLFHPRGVLADGRIERVAPPDDGLPVPSGPVVGRLSKAVGVPGSLPDAAGLAWRMFAGPSGDSPWDVLLVTAGIGDASAVPNRLLLHPVTAWADTRYSSLMPLAYRGQLWWVRARLVTDIAADGLALDAVADTLAHGDIDFDIEQACGSGDFHPLARLRLSEIRPVTGPEQDVSFDPVRNTAPGVCVWPQWLRTFRRLAYRRSREGRDGRATP</sequence>
<gene>
    <name evidence="1" type="ORF">MPOR_06010</name>
</gene>
<evidence type="ECO:0008006" key="3">
    <source>
        <dbReference type="Google" id="ProtNLM"/>
    </source>
</evidence>